<gene>
    <name evidence="3" type="ORF">BECKLPF1236A_GA0070988_102772</name>
    <name evidence="4" type="ORF">BECKLPF1236C_GA0070990_100775</name>
</gene>
<feature type="compositionally biased region" description="Basic and acidic residues" evidence="1">
    <location>
        <begin position="209"/>
        <end position="225"/>
    </location>
</feature>
<reference evidence="4" key="1">
    <citation type="submission" date="2019-02" db="EMBL/GenBank/DDBJ databases">
        <authorList>
            <person name="Gruber-Vodicka R. H."/>
            <person name="Seah K. B. B."/>
        </authorList>
    </citation>
    <scope>NUCLEOTIDE SEQUENCE</scope>
    <source>
        <strain evidence="3">BECK_S312</strain>
        <strain evidence="4">BECK_S426</strain>
    </source>
</reference>
<feature type="compositionally biased region" description="Polar residues" evidence="1">
    <location>
        <begin position="130"/>
        <end position="143"/>
    </location>
</feature>
<evidence type="ECO:0000313" key="4">
    <source>
        <dbReference type="EMBL" id="VFK28963.1"/>
    </source>
</evidence>
<feature type="region of interest" description="Disordered" evidence="1">
    <location>
        <begin position="91"/>
        <end position="343"/>
    </location>
</feature>
<proteinExistence type="predicted"/>
<evidence type="ECO:0000256" key="2">
    <source>
        <dbReference type="SAM" id="Phobius"/>
    </source>
</evidence>
<keyword evidence="2" id="KW-1133">Transmembrane helix</keyword>
<sequence>MMKSPIKREATLRVANTPSQPGKSGTKKADEIYHFLSFSSFLIVLLRIFRESDYKSLPPYFLYVSVAVLIMGGAMGLTVEASDYNYLGTRQNQSWDRRSSPDYATRWDRGTKPWVREPSGAARPGFDAGASSNYGPQGATDVNSMGRRDWHQTGRSVPRSDDPWYSSDKGRHASPRDERSMETRRDSEQWTSVDERRNSWSGTGNWPKSDPRIESRASSENRNDWSADTSWSRGAKSGNSAGAYRGSEPKSRDWSRSSTSVSPNDYGPRSPATQNRWANDPWRGSGFYAPAPDASRHQKHWGRDWESREGNKPWGARSHANSRFEQRSSPTGNMQNMPPSNGMRPEYPGYYSYPEQYHGVFGDGFGYGLGGYGYYPGYHQGWGGGSYLEPNLPMPNDSSWFLF</sequence>
<name>A0A450XI15_9GAMM</name>
<feature type="compositionally biased region" description="Basic and acidic residues" evidence="1">
    <location>
        <begin position="301"/>
        <end position="311"/>
    </location>
</feature>
<dbReference type="EMBL" id="CAADFP010000077">
    <property type="protein sequence ID" value="VFK28963.1"/>
    <property type="molecule type" value="Genomic_DNA"/>
</dbReference>
<evidence type="ECO:0000313" key="3">
    <source>
        <dbReference type="EMBL" id="VFK20827.1"/>
    </source>
</evidence>
<dbReference type="EMBL" id="CAADFM010000277">
    <property type="protein sequence ID" value="VFK20827.1"/>
    <property type="molecule type" value="Genomic_DNA"/>
</dbReference>
<feature type="compositionally biased region" description="Polar residues" evidence="1">
    <location>
        <begin position="14"/>
        <end position="23"/>
    </location>
</feature>
<keyword evidence="2" id="KW-0812">Transmembrane</keyword>
<evidence type="ECO:0000256" key="1">
    <source>
        <dbReference type="SAM" id="MobiDB-lite"/>
    </source>
</evidence>
<accession>A0A450XI15</accession>
<feature type="compositionally biased region" description="Basic and acidic residues" evidence="1">
    <location>
        <begin position="146"/>
        <end position="198"/>
    </location>
</feature>
<feature type="compositionally biased region" description="Basic and acidic residues" evidence="1">
    <location>
        <begin position="95"/>
        <end position="115"/>
    </location>
</feature>
<dbReference type="AlphaFoldDB" id="A0A450XI15"/>
<feature type="transmembrane region" description="Helical" evidence="2">
    <location>
        <begin position="32"/>
        <end position="49"/>
    </location>
</feature>
<feature type="compositionally biased region" description="Polar residues" evidence="1">
    <location>
        <begin position="226"/>
        <end position="240"/>
    </location>
</feature>
<feature type="region of interest" description="Disordered" evidence="1">
    <location>
        <begin position="1"/>
        <end position="27"/>
    </location>
</feature>
<feature type="compositionally biased region" description="Basic and acidic residues" evidence="1">
    <location>
        <begin position="1"/>
        <end position="11"/>
    </location>
</feature>
<keyword evidence="2" id="KW-0472">Membrane</keyword>
<feature type="compositionally biased region" description="Polar residues" evidence="1">
    <location>
        <begin position="319"/>
        <end position="339"/>
    </location>
</feature>
<organism evidence="4">
    <name type="scientific">Candidatus Kentrum sp. LPFa</name>
    <dbReference type="NCBI Taxonomy" id="2126335"/>
    <lineage>
        <taxon>Bacteria</taxon>
        <taxon>Pseudomonadati</taxon>
        <taxon>Pseudomonadota</taxon>
        <taxon>Gammaproteobacteria</taxon>
        <taxon>Candidatus Kentrum</taxon>
    </lineage>
</organism>
<protein>
    <submittedName>
        <fullName evidence="4">Uncharacterized protein</fullName>
    </submittedName>
</protein>
<feature type="transmembrane region" description="Helical" evidence="2">
    <location>
        <begin position="61"/>
        <end position="79"/>
    </location>
</feature>